<accession>A0ABP3M6C4</accession>
<comment type="caution">
    <text evidence="2">The sequence shown here is derived from an EMBL/GenBank/DDBJ whole genome shotgun (WGS) entry which is preliminary data.</text>
</comment>
<gene>
    <name evidence="2" type="ORF">GCM10010390_14830</name>
</gene>
<proteinExistence type="predicted"/>
<evidence type="ECO:0000313" key="2">
    <source>
        <dbReference type="EMBL" id="GAA0513510.1"/>
    </source>
</evidence>
<organism evidence="2 3">
    <name type="scientific">Streptomyces mordarskii</name>
    <dbReference type="NCBI Taxonomy" id="1226758"/>
    <lineage>
        <taxon>Bacteria</taxon>
        <taxon>Bacillati</taxon>
        <taxon>Actinomycetota</taxon>
        <taxon>Actinomycetes</taxon>
        <taxon>Kitasatosporales</taxon>
        <taxon>Streptomycetaceae</taxon>
        <taxon>Streptomyces</taxon>
    </lineage>
</organism>
<name>A0ABP3M6C4_9ACTN</name>
<sequence length="59" mass="6294">MGPRGHRRPAEGVAKGVDSSALEAESGVGVDADVGVSEEFLDDDEFHSLLQEEGRRRVA</sequence>
<evidence type="ECO:0000313" key="3">
    <source>
        <dbReference type="Proteomes" id="UP001501576"/>
    </source>
</evidence>
<dbReference type="Proteomes" id="UP001501576">
    <property type="component" value="Unassembled WGS sequence"/>
</dbReference>
<evidence type="ECO:0000256" key="1">
    <source>
        <dbReference type="SAM" id="MobiDB-lite"/>
    </source>
</evidence>
<protein>
    <submittedName>
        <fullName evidence="2">Uncharacterized protein</fullName>
    </submittedName>
</protein>
<reference evidence="3" key="1">
    <citation type="journal article" date="2019" name="Int. J. Syst. Evol. Microbiol.">
        <title>The Global Catalogue of Microorganisms (GCM) 10K type strain sequencing project: providing services to taxonomists for standard genome sequencing and annotation.</title>
        <authorList>
            <consortium name="The Broad Institute Genomics Platform"/>
            <consortium name="The Broad Institute Genome Sequencing Center for Infectious Disease"/>
            <person name="Wu L."/>
            <person name="Ma J."/>
        </authorList>
    </citation>
    <scope>NUCLEOTIDE SEQUENCE [LARGE SCALE GENOMIC DNA]</scope>
    <source>
        <strain evidence="3">JCM 5052</strain>
    </source>
</reference>
<keyword evidence="3" id="KW-1185">Reference proteome</keyword>
<dbReference type="EMBL" id="BAAABZ010000011">
    <property type="protein sequence ID" value="GAA0513510.1"/>
    <property type="molecule type" value="Genomic_DNA"/>
</dbReference>
<feature type="region of interest" description="Disordered" evidence="1">
    <location>
        <begin position="1"/>
        <end position="26"/>
    </location>
</feature>